<keyword evidence="1" id="KW-0472">Membrane</keyword>
<reference evidence="2 3" key="1">
    <citation type="journal article" date="2013" name="J. Bacteriol.">
        <title>Roles of HynAB and Ech, the only two hydrogenases found in the model sulfate reducer Desulfovibrio gigas.</title>
        <authorList>
            <person name="Morais-Silva F.O."/>
            <person name="Santos C.I."/>
            <person name="Rodrigues R."/>
            <person name="Pereira I.A."/>
            <person name="Rodrigues-Pousada C."/>
        </authorList>
    </citation>
    <scope>NUCLEOTIDE SEQUENCE [LARGE SCALE GENOMIC DNA]</scope>
    <source>
        <strain evidence="3">ATCC 19364 / DSM 1382 / NCIMB 9332 / VKM B-1759</strain>
    </source>
</reference>
<sequence>MSALLQRLGGRLEAAVFLAMGGWCLRLLMTGDSWLFLHPRFRILLAGSAFVCVFFGMLLMLHPLPRPHWRGMACLLLTIALGVAGQRGLRPQEADSLDRLPAADTPAAFTYDGRDYLPLNLAELYLLTESDPPPDAEARFALQGMLLPDPEGLAPGVLLRLQIVCCLADAVGVGFRVEGTRLPPPDGRWVRLLGRLRPVSEAMAEQMQASPQFEGVFVAVVAPGYVFVVEEAQSIETPAMPFIGEMRMEPPFAY</sequence>
<name>T2G9S5_MEGG1</name>
<reference evidence="3" key="2">
    <citation type="submission" date="2013-07" db="EMBL/GenBank/DDBJ databases">
        <authorList>
            <person name="Morais-Silva F.O."/>
            <person name="Rezende A.M."/>
            <person name="Pimentel C."/>
            <person name="Resende D.M."/>
            <person name="Santos C.I."/>
            <person name="Clemente C."/>
            <person name="de Oliveira L.M."/>
            <person name="da Silva S.M."/>
            <person name="Costa D.A."/>
            <person name="Varela-Raposo A."/>
            <person name="Horacio E.C.A."/>
            <person name="Matos M."/>
            <person name="Flores O."/>
            <person name="Ruiz J.C."/>
            <person name="Rodrigues-Pousada C."/>
        </authorList>
    </citation>
    <scope>NUCLEOTIDE SEQUENCE [LARGE SCALE GENOMIC DNA]</scope>
    <source>
        <strain evidence="3">ATCC 19364 / DSM 1382 / NCIMB 9332 / VKM B-1759</strain>
    </source>
</reference>
<dbReference type="AlphaFoldDB" id="T2G9S5"/>
<keyword evidence="1" id="KW-1133">Transmembrane helix</keyword>
<proteinExistence type="predicted"/>
<evidence type="ECO:0008006" key="4">
    <source>
        <dbReference type="Google" id="ProtNLM"/>
    </source>
</evidence>
<evidence type="ECO:0000313" key="2">
    <source>
        <dbReference type="EMBL" id="AGW13033.1"/>
    </source>
</evidence>
<dbReference type="eggNOG" id="COG3689">
    <property type="taxonomic scope" value="Bacteria"/>
</dbReference>
<dbReference type="RefSeq" id="WP_021759802.1">
    <property type="nucleotide sequence ID" value="NC_022444.1"/>
</dbReference>
<dbReference type="EMBL" id="CP006585">
    <property type="protein sequence ID" value="AGW13033.1"/>
    <property type="molecule type" value="Genomic_DNA"/>
</dbReference>
<gene>
    <name evidence="2" type="ORF">DGI_1172</name>
</gene>
<feature type="transmembrane region" description="Helical" evidence="1">
    <location>
        <begin position="12"/>
        <end position="29"/>
    </location>
</feature>
<dbReference type="KEGG" id="dgg:DGI_1172"/>
<dbReference type="PATRIC" id="fig|1121448.10.peg.1168"/>
<evidence type="ECO:0000313" key="3">
    <source>
        <dbReference type="Proteomes" id="UP000016587"/>
    </source>
</evidence>
<feature type="transmembrane region" description="Helical" evidence="1">
    <location>
        <begin position="41"/>
        <end position="61"/>
    </location>
</feature>
<dbReference type="STRING" id="1121448.DGI_1172"/>
<dbReference type="HOGENOM" id="CLU_1092928_0_0_7"/>
<organism evidence="2 3">
    <name type="scientific">Megalodesulfovibrio gigas (strain ATCC 19364 / DSM 1382 / NCIMB 9332 / VKM B-1759)</name>
    <name type="common">Desulfovibrio gigas</name>
    <dbReference type="NCBI Taxonomy" id="1121448"/>
    <lineage>
        <taxon>Bacteria</taxon>
        <taxon>Pseudomonadati</taxon>
        <taxon>Thermodesulfobacteriota</taxon>
        <taxon>Desulfovibrionia</taxon>
        <taxon>Desulfovibrionales</taxon>
        <taxon>Desulfovibrionaceae</taxon>
        <taxon>Megalodesulfovibrio</taxon>
    </lineage>
</organism>
<dbReference type="OrthoDB" id="5420656at2"/>
<dbReference type="Proteomes" id="UP000016587">
    <property type="component" value="Chromosome"/>
</dbReference>
<accession>T2G9S5</accession>
<keyword evidence="1" id="KW-0812">Transmembrane</keyword>
<protein>
    <recommendedName>
        <fullName evidence="4">TIGR03943 family protein</fullName>
    </recommendedName>
</protein>
<evidence type="ECO:0000256" key="1">
    <source>
        <dbReference type="SAM" id="Phobius"/>
    </source>
</evidence>
<keyword evidence="3" id="KW-1185">Reference proteome</keyword>